<feature type="transmembrane region" description="Helical" evidence="4">
    <location>
        <begin position="12"/>
        <end position="31"/>
    </location>
</feature>
<evidence type="ECO:0000256" key="4">
    <source>
        <dbReference type="SAM" id="Phobius"/>
    </source>
</evidence>
<keyword evidence="4" id="KW-0472">Membrane</keyword>
<evidence type="ECO:0000256" key="1">
    <source>
        <dbReference type="ARBA" id="ARBA00004229"/>
    </source>
</evidence>
<keyword evidence="4" id="KW-0812">Transmembrane</keyword>
<protein>
    <submittedName>
        <fullName evidence="5">Uncharacterized protein</fullName>
    </submittedName>
</protein>
<accession>A0AAD2G1A7</accession>
<comment type="caution">
    <text evidence="5">The sequence shown here is derived from an EMBL/GenBank/DDBJ whole genome shotgun (WGS) entry which is preliminary data.</text>
</comment>
<sequence>MPIIQTGSRIQYVYFIFALILSCSSYLTSAFSANTGLSKQQVISILNDVPVYAVTQSNKEGMILLDEEGTKNQIAYFFFNPETANAVFGPLRQKEGVDAAAWDVTQFQLGLVWFELVKGDATKNIDYRFVPDYKELQAARKILDPKGVDPSLFSASYDKVPIFVDQSLRVTGRDGQKKFPMYFSLQDLLESCQQANKEYKPEVNVADFCTLVEQMQADDAENDFKNVALVPPTIMLVKGDDSIIEANFPADDGILETPTAEDNWD</sequence>
<evidence type="ECO:0000256" key="3">
    <source>
        <dbReference type="ARBA" id="ARBA00022640"/>
    </source>
</evidence>
<name>A0AAD2G1A7_9STRA</name>
<dbReference type="Pfam" id="PF04278">
    <property type="entry name" value="Tic22"/>
    <property type="match status" value="1"/>
</dbReference>
<keyword evidence="2" id="KW-0150">Chloroplast</keyword>
<evidence type="ECO:0000256" key="2">
    <source>
        <dbReference type="ARBA" id="ARBA00022528"/>
    </source>
</evidence>
<dbReference type="Proteomes" id="UP001295423">
    <property type="component" value="Unassembled WGS sequence"/>
</dbReference>
<keyword evidence="3" id="KW-0934">Plastid</keyword>
<dbReference type="GO" id="GO:0015031">
    <property type="term" value="P:protein transport"/>
    <property type="evidence" value="ECO:0007669"/>
    <property type="project" value="InterPro"/>
</dbReference>
<comment type="subcellular location">
    <subcellularLocation>
        <location evidence="1">Plastid</location>
        <location evidence="1">Chloroplast</location>
    </subcellularLocation>
</comment>
<proteinExistence type="predicted"/>
<keyword evidence="4" id="KW-1133">Transmembrane helix</keyword>
<evidence type="ECO:0000313" key="5">
    <source>
        <dbReference type="EMBL" id="CAJ1958794.1"/>
    </source>
</evidence>
<dbReference type="InterPro" id="IPR007378">
    <property type="entry name" value="Tic22-like"/>
</dbReference>
<dbReference type="PANTHER" id="PTHR33926">
    <property type="entry name" value="PROTEIN TIC 22, CHLOROPLASTIC"/>
    <property type="match status" value="1"/>
</dbReference>
<dbReference type="Gene3D" id="3.40.1350.100">
    <property type="match status" value="2"/>
</dbReference>
<evidence type="ECO:0000313" key="6">
    <source>
        <dbReference type="Proteomes" id="UP001295423"/>
    </source>
</evidence>
<gene>
    <name evidence="5" type="ORF">CYCCA115_LOCUS17354</name>
</gene>
<dbReference type="PANTHER" id="PTHR33926:SF4">
    <property type="entry name" value="PROTEIN TIC 22, CHLOROPLASTIC"/>
    <property type="match status" value="1"/>
</dbReference>
<dbReference type="AlphaFoldDB" id="A0AAD2G1A7"/>
<dbReference type="GO" id="GO:0009507">
    <property type="term" value="C:chloroplast"/>
    <property type="evidence" value="ECO:0007669"/>
    <property type="project" value="UniProtKB-SubCell"/>
</dbReference>
<organism evidence="5 6">
    <name type="scientific">Cylindrotheca closterium</name>
    <dbReference type="NCBI Taxonomy" id="2856"/>
    <lineage>
        <taxon>Eukaryota</taxon>
        <taxon>Sar</taxon>
        <taxon>Stramenopiles</taxon>
        <taxon>Ochrophyta</taxon>
        <taxon>Bacillariophyta</taxon>
        <taxon>Bacillariophyceae</taxon>
        <taxon>Bacillariophycidae</taxon>
        <taxon>Bacillariales</taxon>
        <taxon>Bacillariaceae</taxon>
        <taxon>Cylindrotheca</taxon>
    </lineage>
</organism>
<reference evidence="5" key="1">
    <citation type="submission" date="2023-08" db="EMBL/GenBank/DDBJ databases">
        <authorList>
            <person name="Audoor S."/>
            <person name="Bilcke G."/>
        </authorList>
    </citation>
    <scope>NUCLEOTIDE SEQUENCE</scope>
</reference>
<dbReference type="EMBL" id="CAKOGP040001980">
    <property type="protein sequence ID" value="CAJ1958794.1"/>
    <property type="molecule type" value="Genomic_DNA"/>
</dbReference>
<keyword evidence="6" id="KW-1185">Reference proteome</keyword>